<dbReference type="VEuPathDB" id="FungiDB:EYZ11_012627"/>
<protein>
    <submittedName>
        <fullName evidence="1">Uncharacterized protein</fullName>
    </submittedName>
</protein>
<dbReference type="AlphaFoldDB" id="A0A4S3J1W1"/>
<comment type="caution">
    <text evidence="1">The sequence shown here is derived from an EMBL/GenBank/DDBJ whole genome shotgun (WGS) entry which is preliminary data.</text>
</comment>
<dbReference type="Proteomes" id="UP000308092">
    <property type="component" value="Unassembled WGS sequence"/>
</dbReference>
<keyword evidence="2" id="KW-1185">Reference proteome</keyword>
<dbReference type="EMBL" id="SOSA01000992">
    <property type="protein sequence ID" value="THC87928.1"/>
    <property type="molecule type" value="Genomic_DNA"/>
</dbReference>
<evidence type="ECO:0000313" key="2">
    <source>
        <dbReference type="Proteomes" id="UP000308092"/>
    </source>
</evidence>
<accession>A0A4S3J1W1</accession>
<name>A0A4S3J1W1_9EURO</name>
<proteinExistence type="predicted"/>
<organism evidence="1 2">
    <name type="scientific">Aspergillus tanneri</name>
    <dbReference type="NCBI Taxonomy" id="1220188"/>
    <lineage>
        <taxon>Eukaryota</taxon>
        <taxon>Fungi</taxon>
        <taxon>Dikarya</taxon>
        <taxon>Ascomycota</taxon>
        <taxon>Pezizomycotina</taxon>
        <taxon>Eurotiomycetes</taxon>
        <taxon>Eurotiomycetidae</taxon>
        <taxon>Eurotiales</taxon>
        <taxon>Aspergillaceae</taxon>
        <taxon>Aspergillus</taxon>
        <taxon>Aspergillus subgen. Circumdati</taxon>
    </lineage>
</organism>
<evidence type="ECO:0000313" key="1">
    <source>
        <dbReference type="EMBL" id="THC87928.1"/>
    </source>
</evidence>
<reference evidence="1 2" key="1">
    <citation type="submission" date="2019-03" db="EMBL/GenBank/DDBJ databases">
        <title>The genome sequence of a newly discovered highly antifungal drug resistant Aspergillus species, Aspergillus tanneri NIH 1004.</title>
        <authorList>
            <person name="Mounaud S."/>
            <person name="Singh I."/>
            <person name="Joardar V."/>
            <person name="Pakala S."/>
            <person name="Pakala S."/>
            <person name="Venepally P."/>
            <person name="Hoover J."/>
            <person name="Nierman W."/>
            <person name="Chung J."/>
            <person name="Losada L."/>
        </authorList>
    </citation>
    <scope>NUCLEOTIDE SEQUENCE [LARGE SCALE GENOMIC DNA]</scope>
    <source>
        <strain evidence="1 2">NIH1004</strain>
    </source>
</reference>
<sequence>MQNSTVREELYELDGKLDLLSELVSFLKTINPNSDVQPPRKCDFKLYMRDKEDKLEGIEWNISQTPNKETVKLTPNYTLKTDIFHGPIRIMLPDNMGEMLELLPVQETSIEGVLGVICERYRVLNSRIGGAIHIGDLVMFEKLKYVCPGTWQVELTQ</sequence>
<gene>
    <name evidence="1" type="ORF">EYZ11_012627</name>
</gene>
<dbReference type="STRING" id="1220188.A0A4S3J1W1"/>